<evidence type="ECO:0008006" key="4">
    <source>
        <dbReference type="Google" id="ProtNLM"/>
    </source>
</evidence>
<sequence>MGSGCAEPMAPPLFIILRSSLLSSFLAVATTVWGLVMALAPLLQIRLMVQTRDSSNVSLSWMGILVIGYVLWFSYGITSGALPLIIANTVSTLVGIAMIAVILYYRKPSRGAVSAVEDTQGAAA</sequence>
<dbReference type="AlphaFoldDB" id="A0A3S8Z6P3"/>
<dbReference type="Proteomes" id="UP000270021">
    <property type="component" value="Chromosome"/>
</dbReference>
<keyword evidence="1" id="KW-0812">Transmembrane</keyword>
<dbReference type="Gene3D" id="1.20.1280.290">
    <property type="match status" value="1"/>
</dbReference>
<gene>
    <name evidence="2" type="ORF">EJO69_01855</name>
</gene>
<evidence type="ECO:0000256" key="1">
    <source>
        <dbReference type="SAM" id="Phobius"/>
    </source>
</evidence>
<dbReference type="GO" id="GO:0016020">
    <property type="term" value="C:membrane"/>
    <property type="evidence" value="ECO:0007669"/>
    <property type="project" value="InterPro"/>
</dbReference>
<protein>
    <recommendedName>
        <fullName evidence="4">MtN3 and saliva related transmembrane protein</fullName>
    </recommendedName>
</protein>
<dbReference type="EMBL" id="CP034438">
    <property type="protein sequence ID" value="AZN29182.1"/>
    <property type="molecule type" value="Genomic_DNA"/>
</dbReference>
<feature type="transmembrane region" description="Helical" evidence="1">
    <location>
        <begin position="55"/>
        <end position="75"/>
    </location>
</feature>
<dbReference type="OrthoDB" id="3267694at2"/>
<keyword evidence="1" id="KW-0472">Membrane</keyword>
<reference evidence="2 3" key="1">
    <citation type="submission" date="2018-12" db="EMBL/GenBank/DDBJ databases">
        <title>Complete genome sequence of Flaviflexus salsibiostraticola KCTC 33148.</title>
        <authorList>
            <person name="Bae J.-W."/>
        </authorList>
    </citation>
    <scope>NUCLEOTIDE SEQUENCE [LARGE SCALE GENOMIC DNA]</scope>
    <source>
        <strain evidence="2 3">KCTC 33148</strain>
    </source>
</reference>
<feature type="transmembrane region" description="Helical" evidence="1">
    <location>
        <begin position="81"/>
        <end position="105"/>
    </location>
</feature>
<dbReference type="KEGG" id="fsl:EJO69_01855"/>
<proteinExistence type="predicted"/>
<keyword evidence="1" id="KW-1133">Transmembrane helix</keyword>
<feature type="transmembrane region" description="Helical" evidence="1">
    <location>
        <begin position="20"/>
        <end position="43"/>
    </location>
</feature>
<dbReference type="Pfam" id="PF03083">
    <property type="entry name" value="MtN3_slv"/>
    <property type="match status" value="1"/>
</dbReference>
<evidence type="ECO:0000313" key="2">
    <source>
        <dbReference type="EMBL" id="AZN29182.1"/>
    </source>
</evidence>
<evidence type="ECO:0000313" key="3">
    <source>
        <dbReference type="Proteomes" id="UP000270021"/>
    </source>
</evidence>
<accession>A0A3S8Z6P3</accession>
<name>A0A3S8Z6P3_9ACTO</name>
<dbReference type="InterPro" id="IPR004316">
    <property type="entry name" value="SWEET_rpt"/>
</dbReference>
<keyword evidence="3" id="KW-1185">Reference proteome</keyword>
<organism evidence="2 3">
    <name type="scientific">Flaviflexus salsibiostraticola</name>
    <dbReference type="NCBI Taxonomy" id="1282737"/>
    <lineage>
        <taxon>Bacteria</taxon>
        <taxon>Bacillati</taxon>
        <taxon>Actinomycetota</taxon>
        <taxon>Actinomycetes</taxon>
        <taxon>Actinomycetales</taxon>
        <taxon>Actinomycetaceae</taxon>
        <taxon>Flaviflexus</taxon>
    </lineage>
</organism>